<sequence length="399" mass="44499">MSTKLKLRKKLGQPSIKKSARVQGTNILDESRTVVSSGHSVTNLQPDSINDAISITSDSSKEAEESNVESINENLVQNGDVTMRETMSTTEAPLPEAADVLAQPSFRELVRDGISEPIDVTRTFHDDSLRVNNHPTSNIQPPPGTSLASVLAQALRTNDNALLETCLHTSDVNIIRATIQRLESSLAAKLLQKLAERLHKRPGIARNLMVWVQWTLVAHGGYLASQRGLAQSLVELTKVIDERSRGLQSVLQLKGKLDMLEAQIELRRGMQDYQRRRDEEEEDDDSIIYVEGQEDEEGEKKELIKNSVKITTDGESDFSELSDDIPTMNGIIAESEDEEEYSSFDENLIDDEAEDADSDMTDEEDDDQHDDQSLEDGEDSNEAPPFKVAKSREYCSKKK</sequence>
<evidence type="ECO:0000256" key="2">
    <source>
        <dbReference type="ARBA" id="ARBA00023242"/>
    </source>
</evidence>
<comment type="subcellular location">
    <subcellularLocation>
        <location evidence="1">Nucleus</location>
    </subcellularLocation>
</comment>
<dbReference type="PANTHER" id="PTHR44267:SF1">
    <property type="entry name" value="WD REPEAT-CONTAINING PROTEIN 43"/>
    <property type="match status" value="1"/>
</dbReference>
<dbReference type="Pfam" id="PF04003">
    <property type="entry name" value="Utp12"/>
    <property type="match status" value="1"/>
</dbReference>
<evidence type="ECO:0000259" key="5">
    <source>
        <dbReference type="Pfam" id="PF04003"/>
    </source>
</evidence>
<evidence type="ECO:0000313" key="6">
    <source>
        <dbReference type="EMBL" id="RKF56583.1"/>
    </source>
</evidence>
<dbReference type="InterPro" id="IPR007148">
    <property type="entry name" value="SSU_processome_Utp12"/>
</dbReference>
<feature type="domain" description="Small-subunit processome Utp12" evidence="5">
    <location>
        <begin position="158"/>
        <end position="261"/>
    </location>
</feature>
<dbReference type="GO" id="GO:0005730">
    <property type="term" value="C:nucleolus"/>
    <property type="evidence" value="ECO:0007669"/>
    <property type="project" value="TreeGrafter"/>
</dbReference>
<accession>A0A420HGQ8</accession>
<feature type="region of interest" description="Disordered" evidence="4">
    <location>
        <begin position="273"/>
        <end position="302"/>
    </location>
</feature>
<evidence type="ECO:0000256" key="1">
    <source>
        <dbReference type="ARBA" id="ARBA00004123"/>
    </source>
</evidence>
<evidence type="ECO:0000256" key="3">
    <source>
        <dbReference type="ARBA" id="ARBA00038335"/>
    </source>
</evidence>
<keyword evidence="7" id="KW-1185">Reference proteome</keyword>
<proteinExistence type="inferred from homology"/>
<feature type="region of interest" description="Disordered" evidence="4">
    <location>
        <begin position="1"/>
        <end position="20"/>
    </location>
</feature>
<comment type="caution">
    <text evidence="6">The sequence shown here is derived from an EMBL/GenBank/DDBJ whole genome shotgun (WGS) entry which is preliminary data.</text>
</comment>
<comment type="similarity">
    <text evidence="3">Belongs to the UTP5 family.</text>
</comment>
<gene>
    <name evidence="6" type="ORF">GcM3_194008</name>
</gene>
<dbReference type="GO" id="GO:0000462">
    <property type="term" value="P:maturation of SSU-rRNA from tricistronic rRNA transcript (SSU-rRNA, 5.8S rRNA, LSU-rRNA)"/>
    <property type="evidence" value="ECO:0007669"/>
    <property type="project" value="TreeGrafter"/>
</dbReference>
<dbReference type="Proteomes" id="UP000283383">
    <property type="component" value="Unassembled WGS sequence"/>
</dbReference>
<feature type="compositionally biased region" description="Basic residues" evidence="4">
    <location>
        <begin position="1"/>
        <end position="11"/>
    </location>
</feature>
<dbReference type="InterPro" id="IPR052414">
    <property type="entry name" value="U3_snoRNA-assoc_WDR"/>
</dbReference>
<organism evidence="6 7">
    <name type="scientific">Golovinomyces cichoracearum</name>
    <dbReference type="NCBI Taxonomy" id="62708"/>
    <lineage>
        <taxon>Eukaryota</taxon>
        <taxon>Fungi</taxon>
        <taxon>Dikarya</taxon>
        <taxon>Ascomycota</taxon>
        <taxon>Pezizomycotina</taxon>
        <taxon>Leotiomycetes</taxon>
        <taxon>Erysiphales</taxon>
        <taxon>Erysiphaceae</taxon>
        <taxon>Golovinomyces</taxon>
    </lineage>
</organism>
<name>A0A420HGQ8_9PEZI</name>
<feature type="compositionally biased region" description="Acidic residues" evidence="4">
    <location>
        <begin position="334"/>
        <end position="381"/>
    </location>
</feature>
<feature type="compositionally biased region" description="Acidic residues" evidence="4">
    <location>
        <begin position="314"/>
        <end position="323"/>
    </location>
</feature>
<feature type="compositionally biased region" description="Acidic residues" evidence="4">
    <location>
        <begin position="279"/>
        <end position="297"/>
    </location>
</feature>
<evidence type="ECO:0000313" key="7">
    <source>
        <dbReference type="Proteomes" id="UP000283383"/>
    </source>
</evidence>
<feature type="compositionally biased region" description="Basic and acidic residues" evidence="4">
    <location>
        <begin position="390"/>
        <end position="399"/>
    </location>
</feature>
<feature type="region of interest" description="Disordered" evidence="4">
    <location>
        <begin position="314"/>
        <end position="399"/>
    </location>
</feature>
<dbReference type="STRING" id="62708.A0A420HGQ8"/>
<dbReference type="EMBL" id="MCBQ01019447">
    <property type="protein sequence ID" value="RKF56583.1"/>
    <property type="molecule type" value="Genomic_DNA"/>
</dbReference>
<protein>
    <submittedName>
        <fullName evidence="6">U3 small nucleolar RNA-associated protein 5</fullName>
    </submittedName>
</protein>
<keyword evidence="2" id="KW-0539">Nucleus</keyword>
<dbReference type="PANTHER" id="PTHR44267">
    <property type="entry name" value="WD REPEAT-CONTAINING PROTEIN 43"/>
    <property type="match status" value="1"/>
</dbReference>
<dbReference type="AlphaFoldDB" id="A0A420HGQ8"/>
<evidence type="ECO:0000256" key="4">
    <source>
        <dbReference type="SAM" id="MobiDB-lite"/>
    </source>
</evidence>
<reference evidence="6 7" key="1">
    <citation type="journal article" date="2018" name="BMC Genomics">
        <title>Comparative genome analyses reveal sequence features reflecting distinct modes of host-adaptation between dicot and monocot powdery mildew.</title>
        <authorList>
            <person name="Wu Y."/>
            <person name="Ma X."/>
            <person name="Pan Z."/>
            <person name="Kale S.D."/>
            <person name="Song Y."/>
            <person name="King H."/>
            <person name="Zhang Q."/>
            <person name="Presley C."/>
            <person name="Deng X."/>
            <person name="Wei C.I."/>
            <person name="Xiao S."/>
        </authorList>
    </citation>
    <scope>NUCLEOTIDE SEQUENCE [LARGE SCALE GENOMIC DNA]</scope>
    <source>
        <strain evidence="6">UMSG3</strain>
    </source>
</reference>